<name>A0AA35L0B1_9SAUR</name>
<feature type="compositionally biased region" description="Low complexity" evidence="1">
    <location>
        <begin position="188"/>
        <end position="197"/>
    </location>
</feature>
<dbReference type="AlphaFoldDB" id="A0AA35L0B1"/>
<organism evidence="2 3">
    <name type="scientific">Podarcis lilfordi</name>
    <name type="common">Lilford's wall lizard</name>
    <dbReference type="NCBI Taxonomy" id="74358"/>
    <lineage>
        <taxon>Eukaryota</taxon>
        <taxon>Metazoa</taxon>
        <taxon>Chordata</taxon>
        <taxon>Craniata</taxon>
        <taxon>Vertebrata</taxon>
        <taxon>Euteleostomi</taxon>
        <taxon>Lepidosauria</taxon>
        <taxon>Squamata</taxon>
        <taxon>Bifurcata</taxon>
        <taxon>Unidentata</taxon>
        <taxon>Episquamata</taxon>
        <taxon>Laterata</taxon>
        <taxon>Lacertibaenia</taxon>
        <taxon>Lacertidae</taxon>
        <taxon>Podarcis</taxon>
    </lineage>
</organism>
<feature type="compositionally biased region" description="Basic and acidic residues" evidence="1">
    <location>
        <begin position="163"/>
        <end position="172"/>
    </location>
</feature>
<dbReference type="Proteomes" id="UP001178461">
    <property type="component" value="Chromosome 11"/>
</dbReference>
<reference evidence="2" key="1">
    <citation type="submission" date="2022-12" db="EMBL/GenBank/DDBJ databases">
        <authorList>
            <person name="Alioto T."/>
            <person name="Alioto T."/>
            <person name="Gomez Garrido J."/>
        </authorList>
    </citation>
    <scope>NUCLEOTIDE SEQUENCE</scope>
</reference>
<feature type="compositionally biased region" description="Gly residues" evidence="1">
    <location>
        <begin position="116"/>
        <end position="132"/>
    </location>
</feature>
<proteinExistence type="predicted"/>
<dbReference type="EMBL" id="OX395136">
    <property type="protein sequence ID" value="CAI5786882.1"/>
    <property type="molecule type" value="Genomic_DNA"/>
</dbReference>
<evidence type="ECO:0000256" key="1">
    <source>
        <dbReference type="SAM" id="MobiDB-lite"/>
    </source>
</evidence>
<gene>
    <name evidence="2" type="ORF">PODLI_1B003119</name>
</gene>
<protein>
    <submittedName>
        <fullName evidence="2">Uncharacterized protein</fullName>
    </submittedName>
</protein>
<keyword evidence="3" id="KW-1185">Reference proteome</keyword>
<evidence type="ECO:0000313" key="2">
    <source>
        <dbReference type="EMBL" id="CAI5786882.1"/>
    </source>
</evidence>
<evidence type="ECO:0000313" key="3">
    <source>
        <dbReference type="Proteomes" id="UP001178461"/>
    </source>
</evidence>
<sequence>MVFSGAYFQVHVNMDRIEQLNVVSCLECYSVVERLRSNGISVFAATVLSAAIEVRGNAAPLEALGRQVRAGLPPRFGARRPRAGFPAAAGSWAGAAARLEGSAARSARKAALWAPGRGGAFRPGEGEAGGGGRRLRARSESQRRGAAGSRAPRPPGSGLASPEDARHSRPADFGEGLLPLPRNSCSPRGAARASASAQKGNESDLNVRLLLQAPPGNEPRGTRFLPGKLTQWSLQDVGWGETKELLRNADRRL</sequence>
<accession>A0AA35L0B1</accession>
<feature type="region of interest" description="Disordered" evidence="1">
    <location>
        <begin position="115"/>
        <end position="205"/>
    </location>
</feature>